<sequence length="564" mass="63216">MNYDILYSINYHEMTKHSEFSVMNSNYFLDWSNRPKPFKVYKDLSSLPLPIDFPHPTLNAVTAISNLSSNDKSLNNKNQIPSPLSSSKDISKIITLSDLSSLLFYSYGITRVMRFNSVDYYMRAASATGALYPIEIYVVAKGLGAELDAGVYHFNPGEFSLSAIRKGDYRSLLGSIAGNNTDITTSPISLIFTSYAWRNAWKYQLRSYRHWFWDAGVIVANLLAVTGSMQLYTRLIMGFLDDQSNRFLGLEDQKEASILIAAIDVDALKDKVNQEQSLQEKILDSFAPKVYPLSLEEIDYPEIWKAYNSSKLLDNAQVSGWINPQRKAEVDELDKKDNPSLGTLRQYTLPKSSMDDNGIDIGNSILKRGSTRQFSRLPIPFLTLSNILLNSTRGIPMDYKNDSNSLIDLYLVVNAVDGLEKGGYFFNSRNNSIDLLKDRLSRNISGHLCLDQSLFADASAVIFIMTDLKHVLDILGNRGYRATQMEAGITAGKIYLLSYAHGLGASGSTFYDNEVIEFFSPHAKQKETLIAIGVGIPSYRSKPGRVLPVRLTREQMIGAYSTFS</sequence>
<dbReference type="InterPro" id="IPR000415">
    <property type="entry name" value="Nitroreductase-like"/>
</dbReference>
<dbReference type="PANTHER" id="PTHR43745:SF2">
    <property type="entry name" value="NITROREDUCTASE MJ1384-RELATED"/>
    <property type="match status" value="1"/>
</dbReference>
<comment type="caution">
    <text evidence="1">The sequence shown here is derived from an EMBL/GenBank/DDBJ whole genome shotgun (WGS) entry which is preliminary data.</text>
</comment>
<dbReference type="CDD" id="cd02142">
    <property type="entry name" value="McbC_SagB-like_oxidoreductase"/>
    <property type="match status" value="2"/>
</dbReference>
<name>A0A557SXI2_9ARCH</name>
<proteinExistence type="predicted"/>
<evidence type="ECO:0000313" key="2">
    <source>
        <dbReference type="Proteomes" id="UP000315289"/>
    </source>
</evidence>
<dbReference type="SUPFAM" id="SSF55469">
    <property type="entry name" value="FMN-dependent nitroreductase-like"/>
    <property type="match status" value="2"/>
</dbReference>
<evidence type="ECO:0000313" key="1">
    <source>
        <dbReference type="EMBL" id="TVP41316.1"/>
    </source>
</evidence>
<dbReference type="AlphaFoldDB" id="A0A557SXI2"/>
<reference evidence="1 2" key="1">
    <citation type="journal article" date="2019" name="Front. Microbiol.">
        <title>Ammonia Oxidation by the Arctic Terrestrial Thaumarchaeote Candidatus Nitrosocosmicus arcticus Is Stimulated by Increasing Temperatures.</title>
        <authorList>
            <person name="Alves R.J.E."/>
            <person name="Kerou M."/>
            <person name="Zappe A."/>
            <person name="Bittner R."/>
            <person name="Abby S.S."/>
            <person name="Schmidt H.A."/>
            <person name="Pfeifer K."/>
            <person name="Schleper C."/>
        </authorList>
    </citation>
    <scope>NUCLEOTIDE SEQUENCE [LARGE SCALE GENOMIC DNA]</scope>
    <source>
        <strain evidence="1 2">Kfb</strain>
    </source>
</reference>
<organism evidence="1 2">
    <name type="scientific">Candidatus Nitrosocosmicus arcticus</name>
    <dbReference type="NCBI Taxonomy" id="2035267"/>
    <lineage>
        <taxon>Archaea</taxon>
        <taxon>Nitrososphaerota</taxon>
        <taxon>Nitrososphaeria</taxon>
        <taxon>Nitrososphaerales</taxon>
        <taxon>Nitrososphaeraceae</taxon>
        <taxon>Candidatus Nitrosocosmicus</taxon>
    </lineage>
</organism>
<dbReference type="NCBIfam" id="TIGR03605">
    <property type="entry name" value="antibiot_sagB"/>
    <property type="match status" value="1"/>
</dbReference>
<dbReference type="InterPro" id="IPR020051">
    <property type="entry name" value="SagB-type_dehydrogenase"/>
</dbReference>
<dbReference type="PANTHER" id="PTHR43745">
    <property type="entry name" value="NITROREDUCTASE MJ1384-RELATED"/>
    <property type="match status" value="1"/>
</dbReference>
<dbReference type="InterPro" id="IPR052544">
    <property type="entry name" value="Bacteriocin_Proc_Enz"/>
</dbReference>
<dbReference type="Gene3D" id="3.40.109.10">
    <property type="entry name" value="NADH Oxidase"/>
    <property type="match status" value="2"/>
</dbReference>
<keyword evidence="2" id="KW-1185">Reference proteome</keyword>
<accession>A0A557SXI2</accession>
<protein>
    <submittedName>
        <fullName evidence="1">Nitroreductase related protein</fullName>
    </submittedName>
</protein>
<dbReference type="GO" id="GO:0016491">
    <property type="term" value="F:oxidoreductase activity"/>
    <property type="evidence" value="ECO:0007669"/>
    <property type="project" value="InterPro"/>
</dbReference>
<dbReference type="EMBL" id="VOAH01000003">
    <property type="protein sequence ID" value="TVP41316.1"/>
    <property type="molecule type" value="Genomic_DNA"/>
</dbReference>
<gene>
    <name evidence="1" type="ORF">NARC_30030</name>
</gene>
<dbReference type="Proteomes" id="UP000315289">
    <property type="component" value="Unassembled WGS sequence"/>
</dbReference>